<evidence type="ECO:0000256" key="2">
    <source>
        <dbReference type="ARBA" id="ARBA00022618"/>
    </source>
</evidence>
<keyword evidence="6" id="KW-0472">Membrane</keyword>
<gene>
    <name evidence="9" type="ORF">LUZ62_068956</name>
</gene>
<evidence type="ECO:0000313" key="10">
    <source>
        <dbReference type="Proteomes" id="UP001140206"/>
    </source>
</evidence>
<dbReference type="PROSITE" id="PS00292">
    <property type="entry name" value="CYCLINS"/>
    <property type="match status" value="1"/>
</dbReference>
<dbReference type="SMART" id="SM00385">
    <property type="entry name" value="CYCLIN"/>
    <property type="match status" value="1"/>
</dbReference>
<evidence type="ECO:0000259" key="8">
    <source>
        <dbReference type="SMART" id="SM01332"/>
    </source>
</evidence>
<dbReference type="Pfam" id="PF02984">
    <property type="entry name" value="Cyclin_C"/>
    <property type="match status" value="1"/>
</dbReference>
<dbReference type="InterPro" id="IPR039361">
    <property type="entry name" value="Cyclin"/>
</dbReference>
<dbReference type="AlphaFoldDB" id="A0AAV8CTX8"/>
<dbReference type="InterPro" id="IPR036915">
    <property type="entry name" value="Cyclin-like_sf"/>
</dbReference>
<evidence type="ECO:0000259" key="7">
    <source>
        <dbReference type="SMART" id="SM00385"/>
    </source>
</evidence>
<dbReference type="InterPro" id="IPR048258">
    <property type="entry name" value="Cyclins_cyclin-box"/>
</dbReference>
<feature type="transmembrane region" description="Helical" evidence="6">
    <location>
        <begin position="12"/>
        <end position="31"/>
    </location>
</feature>
<dbReference type="InterPro" id="IPR006671">
    <property type="entry name" value="Cyclin_N"/>
</dbReference>
<feature type="domain" description="Cyclin C-terminal" evidence="8">
    <location>
        <begin position="234"/>
        <end position="361"/>
    </location>
</feature>
<dbReference type="EMBL" id="JAMFTS010000004">
    <property type="protein sequence ID" value="KAJ4758581.1"/>
    <property type="molecule type" value="Genomic_DNA"/>
</dbReference>
<proteinExistence type="inferred from homology"/>
<comment type="similarity">
    <text evidence="1">Belongs to the cyclin family. Cyclin D subfamily.</text>
</comment>
<evidence type="ECO:0000256" key="1">
    <source>
        <dbReference type="ARBA" id="ARBA00009065"/>
    </source>
</evidence>
<dbReference type="Proteomes" id="UP001140206">
    <property type="component" value="Chromosome 4"/>
</dbReference>
<dbReference type="Pfam" id="PF00134">
    <property type="entry name" value="Cyclin_N"/>
    <property type="match status" value="1"/>
</dbReference>
<dbReference type="CDD" id="cd20543">
    <property type="entry name" value="CYCLIN_AtCycD-like_rpt1"/>
    <property type="match status" value="1"/>
</dbReference>
<protein>
    <submittedName>
        <fullName evidence="9">Cyclin-D2-1</fullName>
    </submittedName>
</protein>
<name>A0AAV8CTX8_9POAL</name>
<evidence type="ECO:0000256" key="4">
    <source>
        <dbReference type="ARBA" id="ARBA00023306"/>
    </source>
</evidence>
<sequence length="376" mass="42754">MVYAETGLRKHLNYPIVTCINTFLFKGIYYYRLPFPSLLLSWLGNEFQVSTMPLGLQDLLCSENLESLEHDQSGVGSGFDSDSGLIRNLANFSFPDDAQEVLARFIDTESDNSTRSDYQSRLRSYSFDSFARAYSVSWILKARAHHHFLPVTAYLAVNYMDRFFALHQILEEKDWAMQLLAVTCLSLAMKMEETLIPSLLDLQAGCSEFVFEPKTIRRLELLVLASLDWRLRFVTPFSFIEYFAYKADPPGKYARYLVSRAAKIILSALHDINILDHRASSLAAAAIICASDEIQDLAFTNPDTAVAWCSGLTQDKISSSYQIMKHIAINNNVERKQPVILSQQRVMPGVRFEFASLSSLPTTSKRKREERDTMVT</sequence>
<feature type="domain" description="Cyclin-like" evidence="7">
    <location>
        <begin position="137"/>
        <end position="225"/>
    </location>
</feature>
<evidence type="ECO:0000256" key="6">
    <source>
        <dbReference type="SAM" id="Phobius"/>
    </source>
</evidence>
<dbReference type="GO" id="GO:0051301">
    <property type="term" value="P:cell division"/>
    <property type="evidence" value="ECO:0007669"/>
    <property type="project" value="UniProtKB-KW"/>
</dbReference>
<evidence type="ECO:0000313" key="9">
    <source>
        <dbReference type="EMBL" id="KAJ4758581.1"/>
    </source>
</evidence>
<keyword evidence="4" id="KW-0131">Cell cycle</keyword>
<dbReference type="InterPro" id="IPR004367">
    <property type="entry name" value="Cyclin_C-dom"/>
</dbReference>
<keyword evidence="3 5" id="KW-0195">Cyclin</keyword>
<dbReference type="Gene3D" id="1.10.472.10">
    <property type="entry name" value="Cyclin-like"/>
    <property type="match status" value="2"/>
</dbReference>
<dbReference type="FunFam" id="1.10.472.10:FF:000060">
    <property type="entry name" value="D6-type cyclin"/>
    <property type="match status" value="1"/>
</dbReference>
<dbReference type="SUPFAM" id="SSF47954">
    <property type="entry name" value="Cyclin-like"/>
    <property type="match status" value="2"/>
</dbReference>
<keyword evidence="10" id="KW-1185">Reference proteome</keyword>
<organism evidence="9 10">
    <name type="scientific">Rhynchospora pubera</name>
    <dbReference type="NCBI Taxonomy" id="906938"/>
    <lineage>
        <taxon>Eukaryota</taxon>
        <taxon>Viridiplantae</taxon>
        <taxon>Streptophyta</taxon>
        <taxon>Embryophyta</taxon>
        <taxon>Tracheophyta</taxon>
        <taxon>Spermatophyta</taxon>
        <taxon>Magnoliopsida</taxon>
        <taxon>Liliopsida</taxon>
        <taxon>Poales</taxon>
        <taxon>Cyperaceae</taxon>
        <taxon>Cyperoideae</taxon>
        <taxon>Rhynchosporeae</taxon>
        <taxon>Rhynchospora</taxon>
    </lineage>
</organism>
<dbReference type="PANTHER" id="PTHR10177">
    <property type="entry name" value="CYCLINS"/>
    <property type="match status" value="1"/>
</dbReference>
<evidence type="ECO:0000256" key="5">
    <source>
        <dbReference type="RuleBase" id="RU000383"/>
    </source>
</evidence>
<reference evidence="9" key="1">
    <citation type="submission" date="2022-08" db="EMBL/GenBank/DDBJ databases">
        <authorList>
            <person name="Marques A."/>
        </authorList>
    </citation>
    <scope>NUCLEOTIDE SEQUENCE</scope>
    <source>
        <strain evidence="9">RhyPub2mFocal</strain>
        <tissue evidence="9">Leaves</tissue>
    </source>
</reference>
<evidence type="ECO:0000256" key="3">
    <source>
        <dbReference type="ARBA" id="ARBA00023127"/>
    </source>
</evidence>
<dbReference type="InterPro" id="IPR013763">
    <property type="entry name" value="Cyclin-like_dom"/>
</dbReference>
<accession>A0AAV8CTX8</accession>
<dbReference type="SMART" id="SM01332">
    <property type="entry name" value="Cyclin_C"/>
    <property type="match status" value="1"/>
</dbReference>
<comment type="caution">
    <text evidence="9">The sequence shown here is derived from an EMBL/GenBank/DDBJ whole genome shotgun (WGS) entry which is preliminary data.</text>
</comment>
<keyword evidence="2" id="KW-0132">Cell division</keyword>
<keyword evidence="6" id="KW-0812">Transmembrane</keyword>
<keyword evidence="6" id="KW-1133">Transmembrane helix</keyword>